<dbReference type="GO" id="GO:0047617">
    <property type="term" value="F:fatty acyl-CoA hydrolase activity"/>
    <property type="evidence" value="ECO:0007669"/>
    <property type="project" value="InterPro"/>
</dbReference>
<evidence type="ECO:0000256" key="1">
    <source>
        <dbReference type="ARBA" id="ARBA00008324"/>
    </source>
</evidence>
<evidence type="ECO:0000313" key="4">
    <source>
        <dbReference type="EMBL" id="AWB33697.1"/>
    </source>
</evidence>
<dbReference type="InterPro" id="IPR003736">
    <property type="entry name" value="PAAI_dom"/>
</dbReference>
<dbReference type="NCBIfam" id="TIGR00369">
    <property type="entry name" value="unchar_dom_1"/>
    <property type="match status" value="1"/>
</dbReference>
<dbReference type="InterPro" id="IPR039298">
    <property type="entry name" value="ACOT13"/>
</dbReference>
<proteinExistence type="inferred from homology"/>
<keyword evidence="2" id="KW-0378">Hydrolase</keyword>
<evidence type="ECO:0000259" key="3">
    <source>
        <dbReference type="Pfam" id="PF03061"/>
    </source>
</evidence>
<accession>A0A2R4XIP4</accession>
<dbReference type="SUPFAM" id="SSF54637">
    <property type="entry name" value="Thioesterase/thiol ester dehydrase-isomerase"/>
    <property type="match status" value="1"/>
</dbReference>
<dbReference type="CDD" id="cd03443">
    <property type="entry name" value="PaaI_thioesterase"/>
    <property type="match status" value="1"/>
</dbReference>
<dbReference type="OrthoDB" id="7060041at2"/>
<comment type="similarity">
    <text evidence="1">Belongs to the thioesterase PaaI family.</text>
</comment>
<dbReference type="KEGG" id="boz:DBV39_08270"/>
<feature type="domain" description="Thioesterase" evidence="3">
    <location>
        <begin position="54"/>
        <end position="127"/>
    </location>
</feature>
<name>A0A2R4XIP4_9BURK</name>
<sequence>MTVIDPFEQVRAQGWSEQPGVGPFVDLIGPIWFRNTEGVKEYGMQIESKHLNSNGIVHGGMLMSLIDQVVSHVIFDQGDKTPMATIDMSTNFIDAVREGDWLSARAQVQRRTRSLVFVTGQLCVGDRVCLSAQAIMKLRAG</sequence>
<evidence type="ECO:0000313" key="5">
    <source>
        <dbReference type="Proteomes" id="UP000244571"/>
    </source>
</evidence>
<dbReference type="InterPro" id="IPR029069">
    <property type="entry name" value="HotDog_dom_sf"/>
</dbReference>
<dbReference type="Proteomes" id="UP000244571">
    <property type="component" value="Chromosome"/>
</dbReference>
<organism evidence="4 5">
    <name type="scientific">Orrella marina</name>
    <dbReference type="NCBI Taxonomy" id="2163011"/>
    <lineage>
        <taxon>Bacteria</taxon>
        <taxon>Pseudomonadati</taxon>
        <taxon>Pseudomonadota</taxon>
        <taxon>Betaproteobacteria</taxon>
        <taxon>Burkholderiales</taxon>
        <taxon>Alcaligenaceae</taxon>
        <taxon>Orrella</taxon>
    </lineage>
</organism>
<dbReference type="AlphaFoldDB" id="A0A2R4XIP4"/>
<dbReference type="InterPro" id="IPR006683">
    <property type="entry name" value="Thioestr_dom"/>
</dbReference>
<protein>
    <recommendedName>
        <fullName evidence="3">Thioesterase domain-containing protein</fullName>
    </recommendedName>
</protein>
<gene>
    <name evidence="4" type="ORF">DBV39_08270</name>
</gene>
<dbReference type="Pfam" id="PF03061">
    <property type="entry name" value="4HBT"/>
    <property type="match status" value="1"/>
</dbReference>
<dbReference type="EMBL" id="CP028901">
    <property type="protein sequence ID" value="AWB33697.1"/>
    <property type="molecule type" value="Genomic_DNA"/>
</dbReference>
<dbReference type="PANTHER" id="PTHR21660:SF1">
    <property type="entry name" value="ACYL-COENZYME A THIOESTERASE 13"/>
    <property type="match status" value="1"/>
</dbReference>
<dbReference type="Gene3D" id="3.10.129.10">
    <property type="entry name" value="Hotdog Thioesterase"/>
    <property type="match status" value="1"/>
</dbReference>
<reference evidence="4 5" key="1">
    <citation type="submission" date="2018-04" db="EMBL/GenBank/DDBJ databases">
        <title>Bordetella sp. HZ20 isolated from seawater.</title>
        <authorList>
            <person name="Sun C."/>
        </authorList>
    </citation>
    <scope>NUCLEOTIDE SEQUENCE [LARGE SCALE GENOMIC DNA]</scope>
    <source>
        <strain evidence="4 5">HZ20</strain>
    </source>
</reference>
<dbReference type="PANTHER" id="PTHR21660">
    <property type="entry name" value="THIOESTERASE SUPERFAMILY MEMBER-RELATED"/>
    <property type="match status" value="1"/>
</dbReference>
<dbReference type="RefSeq" id="WP_108621126.1">
    <property type="nucleotide sequence ID" value="NZ_CP028901.1"/>
</dbReference>
<keyword evidence="5" id="KW-1185">Reference proteome</keyword>
<evidence type="ECO:0000256" key="2">
    <source>
        <dbReference type="ARBA" id="ARBA00022801"/>
    </source>
</evidence>